<evidence type="ECO:0000256" key="1">
    <source>
        <dbReference type="SAM" id="MobiDB-lite"/>
    </source>
</evidence>
<keyword evidence="3" id="KW-1185">Reference proteome</keyword>
<dbReference type="EMBL" id="MU129134">
    <property type="protein sequence ID" value="KAF9505866.1"/>
    <property type="molecule type" value="Genomic_DNA"/>
</dbReference>
<feature type="compositionally biased region" description="Polar residues" evidence="1">
    <location>
        <begin position="106"/>
        <end position="138"/>
    </location>
</feature>
<evidence type="ECO:0000313" key="2">
    <source>
        <dbReference type="EMBL" id="KAF9505866.1"/>
    </source>
</evidence>
<dbReference type="AlphaFoldDB" id="A0A9P6DK07"/>
<gene>
    <name evidence="2" type="ORF">BS47DRAFT_489856</name>
</gene>
<feature type="region of interest" description="Disordered" evidence="1">
    <location>
        <begin position="203"/>
        <end position="227"/>
    </location>
</feature>
<protein>
    <submittedName>
        <fullName evidence="2">Uncharacterized protein</fullName>
    </submittedName>
</protein>
<evidence type="ECO:0000313" key="3">
    <source>
        <dbReference type="Proteomes" id="UP000886523"/>
    </source>
</evidence>
<feature type="region of interest" description="Disordered" evidence="1">
    <location>
        <begin position="106"/>
        <end position="146"/>
    </location>
</feature>
<accession>A0A9P6DK07</accession>
<dbReference type="Proteomes" id="UP000886523">
    <property type="component" value="Unassembled WGS sequence"/>
</dbReference>
<feature type="region of interest" description="Disordered" evidence="1">
    <location>
        <begin position="1"/>
        <end position="76"/>
    </location>
</feature>
<feature type="region of interest" description="Disordered" evidence="1">
    <location>
        <begin position="247"/>
        <end position="463"/>
    </location>
</feature>
<comment type="caution">
    <text evidence="2">The sequence shown here is derived from an EMBL/GenBank/DDBJ whole genome shotgun (WGS) entry which is preliminary data.</text>
</comment>
<reference evidence="2" key="1">
    <citation type="journal article" date="2020" name="Nat. Commun.">
        <title>Large-scale genome sequencing of mycorrhizal fungi provides insights into the early evolution of symbiotic traits.</title>
        <authorList>
            <person name="Miyauchi S."/>
            <person name="Kiss E."/>
            <person name="Kuo A."/>
            <person name="Drula E."/>
            <person name="Kohler A."/>
            <person name="Sanchez-Garcia M."/>
            <person name="Morin E."/>
            <person name="Andreopoulos B."/>
            <person name="Barry K.W."/>
            <person name="Bonito G."/>
            <person name="Buee M."/>
            <person name="Carver A."/>
            <person name="Chen C."/>
            <person name="Cichocki N."/>
            <person name="Clum A."/>
            <person name="Culley D."/>
            <person name="Crous P.W."/>
            <person name="Fauchery L."/>
            <person name="Girlanda M."/>
            <person name="Hayes R.D."/>
            <person name="Keri Z."/>
            <person name="LaButti K."/>
            <person name="Lipzen A."/>
            <person name="Lombard V."/>
            <person name="Magnuson J."/>
            <person name="Maillard F."/>
            <person name="Murat C."/>
            <person name="Nolan M."/>
            <person name="Ohm R.A."/>
            <person name="Pangilinan J."/>
            <person name="Pereira M.F."/>
            <person name="Perotto S."/>
            <person name="Peter M."/>
            <person name="Pfister S."/>
            <person name="Riley R."/>
            <person name="Sitrit Y."/>
            <person name="Stielow J.B."/>
            <person name="Szollosi G."/>
            <person name="Zifcakova L."/>
            <person name="Stursova M."/>
            <person name="Spatafora J.W."/>
            <person name="Tedersoo L."/>
            <person name="Vaario L.M."/>
            <person name="Yamada A."/>
            <person name="Yan M."/>
            <person name="Wang P."/>
            <person name="Xu J."/>
            <person name="Bruns T."/>
            <person name="Baldrian P."/>
            <person name="Vilgalys R."/>
            <person name="Dunand C."/>
            <person name="Henrissat B."/>
            <person name="Grigoriev I.V."/>
            <person name="Hibbett D."/>
            <person name="Nagy L.G."/>
            <person name="Martin F.M."/>
        </authorList>
    </citation>
    <scope>NUCLEOTIDE SEQUENCE</scope>
    <source>
        <strain evidence="2">UP504</strain>
    </source>
</reference>
<feature type="compositionally biased region" description="Polar residues" evidence="1">
    <location>
        <begin position="322"/>
        <end position="333"/>
    </location>
</feature>
<organism evidence="2 3">
    <name type="scientific">Hydnum rufescens UP504</name>
    <dbReference type="NCBI Taxonomy" id="1448309"/>
    <lineage>
        <taxon>Eukaryota</taxon>
        <taxon>Fungi</taxon>
        <taxon>Dikarya</taxon>
        <taxon>Basidiomycota</taxon>
        <taxon>Agaricomycotina</taxon>
        <taxon>Agaricomycetes</taxon>
        <taxon>Cantharellales</taxon>
        <taxon>Hydnaceae</taxon>
        <taxon>Hydnum</taxon>
    </lineage>
</organism>
<sequence length="505" mass="53523">MRMVQPAQVPSPPRQGLSAGAALYRHAMSAISTPTTPAGTNHPPSASTAPAVNQAPLASVPPAIPEFPSAEEEKTQQRYLQAKRAVEQHQRQSLVGPVPYDSLFPSNAGGSAITQGGSIPTSVSTLPSNIQSPQTHLSSLPGDEGSIRRHLGREQAAALVQRNVGGGPTPTPPPRRQASLYESPPPPISPLLDNGLRSQFYTSRDSIPPGYGGLDTTPNPQPAGAPYALSADQEKAHLGAMYDLDSTQGWLGQSNTSQPPPQPSVPPPAFENPMYDRPLNAAEEKARLKAQYEAEERAATMQSAGAGGLPAAFESQGVWSPPIQNQSLSQYDQPQGGHVHWNSSNREDGGPQPLSMSVPPPPPLPESDIIYSPVPTRPHNEFSEQMSMGPNGHNPSEAISGLRGGASLSRDPTVSEGKRRASMEIHQQLGTAPPLFPRPPAEYVQESQGSIEPNVDGETTLDGHDFSLDVREFSPLDISFSGDRPFGIDGPLVAARPPIPPKVPI</sequence>
<feature type="compositionally biased region" description="Polar residues" evidence="1">
    <location>
        <begin position="30"/>
        <end position="51"/>
    </location>
</feature>
<proteinExistence type="predicted"/>
<feature type="compositionally biased region" description="Polar residues" evidence="1">
    <location>
        <begin position="247"/>
        <end position="256"/>
    </location>
</feature>
<feature type="region of interest" description="Disordered" evidence="1">
    <location>
        <begin position="160"/>
        <end position="188"/>
    </location>
</feature>
<feature type="compositionally biased region" description="Pro residues" evidence="1">
    <location>
        <begin position="258"/>
        <end position="270"/>
    </location>
</feature>
<feature type="compositionally biased region" description="Basic and acidic residues" evidence="1">
    <location>
        <begin position="282"/>
        <end position="298"/>
    </location>
</feature>
<name>A0A9P6DK07_9AGAM</name>